<dbReference type="CDD" id="cd09272">
    <property type="entry name" value="RNase_HI_RT_Ty1"/>
    <property type="match status" value="1"/>
</dbReference>
<organism evidence="2">
    <name type="scientific">Tanacetum cinerariifolium</name>
    <name type="common">Dalmatian daisy</name>
    <name type="synonym">Chrysanthemum cinerariifolium</name>
    <dbReference type="NCBI Taxonomy" id="118510"/>
    <lineage>
        <taxon>Eukaryota</taxon>
        <taxon>Viridiplantae</taxon>
        <taxon>Streptophyta</taxon>
        <taxon>Embryophyta</taxon>
        <taxon>Tracheophyta</taxon>
        <taxon>Spermatophyta</taxon>
        <taxon>Magnoliopsida</taxon>
        <taxon>eudicotyledons</taxon>
        <taxon>Gunneridae</taxon>
        <taxon>Pentapetalae</taxon>
        <taxon>asterids</taxon>
        <taxon>campanulids</taxon>
        <taxon>Asterales</taxon>
        <taxon>Asteraceae</taxon>
        <taxon>Asteroideae</taxon>
        <taxon>Anthemideae</taxon>
        <taxon>Anthemidinae</taxon>
        <taxon>Tanacetum</taxon>
    </lineage>
</organism>
<reference evidence="2" key="1">
    <citation type="journal article" date="2019" name="Sci. Rep.">
        <title>Draft genome of Tanacetum cinerariifolium, the natural source of mosquito coil.</title>
        <authorList>
            <person name="Yamashiro T."/>
            <person name="Shiraishi A."/>
            <person name="Satake H."/>
            <person name="Nakayama K."/>
        </authorList>
    </citation>
    <scope>NUCLEOTIDE SEQUENCE</scope>
</reference>
<gene>
    <name evidence="2" type="ORF">Tci_506118</name>
</gene>
<comment type="caution">
    <text evidence="2">The sequence shown here is derived from an EMBL/GenBank/DDBJ whole genome shotgun (WGS) entry which is preliminary data.</text>
</comment>
<accession>A0A699I8N7</accession>
<feature type="domain" description="Reverse transcriptase Ty1/copia-type" evidence="1">
    <location>
        <begin position="30"/>
        <end position="148"/>
    </location>
</feature>
<sequence>SSIAPRRSKRARKERNLDPDFIDSQAIIFLVEDLPSGSKAIGCRWVFKIKYHADGSIQTFKGRLVIQGFSQRQGVDYFDTYAPVARITSIRVLFALASIYNLPIHQMDVKTAFINGDLDEEVYMKQPEGFVLPGHENKVCKLKKSLYGCIYSKLTKDYGVILCLYVDDILIVGTNMEGIKVKRHSRGYALNQWHYIDKIIDKFQHLIIEEANTPYESSCKLVENNGRAVAQIEYASAIGCLMYATHCTRPDIAYVVCKLSRYTSNPSQDHLKAIGRVFGYLKRTSKLALYYDRFPDILEGYSDASWITGSSDSKSTTGWIFNLGGGSVCWGSKKQTCITHSTMEAEFLALAAAGKEAEWLRNMLLDIELWSQPMPAISLHCDQHYQGHIIRCIMESLDTLALDIPVSRS</sequence>
<name>A0A699I8N7_TANCI</name>
<dbReference type="Pfam" id="PF07727">
    <property type="entry name" value="RVT_2"/>
    <property type="match status" value="1"/>
</dbReference>
<dbReference type="SUPFAM" id="SSF56672">
    <property type="entry name" value="DNA/RNA polymerases"/>
    <property type="match status" value="1"/>
</dbReference>
<dbReference type="InterPro" id="IPR043502">
    <property type="entry name" value="DNA/RNA_pol_sf"/>
</dbReference>
<protein>
    <submittedName>
        <fullName evidence="2">Zinc finger, CCHC-type</fullName>
    </submittedName>
</protein>
<dbReference type="EMBL" id="BKCJ010267459">
    <property type="protein sequence ID" value="GEZ34145.1"/>
    <property type="molecule type" value="Genomic_DNA"/>
</dbReference>
<dbReference type="InterPro" id="IPR013103">
    <property type="entry name" value="RVT_2"/>
</dbReference>
<dbReference type="PANTHER" id="PTHR11439:SF440">
    <property type="entry name" value="INTEGRASE CATALYTIC DOMAIN-CONTAINING PROTEIN"/>
    <property type="match status" value="1"/>
</dbReference>
<dbReference type="AlphaFoldDB" id="A0A699I8N7"/>
<evidence type="ECO:0000259" key="1">
    <source>
        <dbReference type="Pfam" id="PF07727"/>
    </source>
</evidence>
<proteinExistence type="predicted"/>
<feature type="non-terminal residue" evidence="2">
    <location>
        <position position="1"/>
    </location>
</feature>
<dbReference type="PANTHER" id="PTHR11439">
    <property type="entry name" value="GAG-POL-RELATED RETROTRANSPOSON"/>
    <property type="match status" value="1"/>
</dbReference>
<evidence type="ECO:0000313" key="2">
    <source>
        <dbReference type="EMBL" id="GEZ34145.1"/>
    </source>
</evidence>